<dbReference type="AlphaFoldDB" id="A0A0L0T8A7"/>
<evidence type="ECO:0000256" key="3">
    <source>
        <dbReference type="SAM" id="SignalP"/>
    </source>
</evidence>
<evidence type="ECO:0000256" key="1">
    <source>
        <dbReference type="SAM" id="MobiDB-lite"/>
    </source>
</evidence>
<reference evidence="4 5" key="1">
    <citation type="submission" date="2009-11" db="EMBL/GenBank/DDBJ databases">
        <title>Annotation of Allomyces macrogynus ATCC 38327.</title>
        <authorList>
            <consortium name="The Broad Institute Genome Sequencing Platform"/>
            <person name="Russ C."/>
            <person name="Cuomo C."/>
            <person name="Burger G."/>
            <person name="Gray M.W."/>
            <person name="Holland P.W.H."/>
            <person name="King N."/>
            <person name="Lang F.B.F."/>
            <person name="Roger A.J."/>
            <person name="Ruiz-Trillo I."/>
            <person name="Young S.K."/>
            <person name="Zeng Q."/>
            <person name="Gargeya S."/>
            <person name="Fitzgerald M."/>
            <person name="Haas B."/>
            <person name="Abouelleil A."/>
            <person name="Alvarado L."/>
            <person name="Arachchi H.M."/>
            <person name="Berlin A."/>
            <person name="Chapman S.B."/>
            <person name="Gearin G."/>
            <person name="Goldberg J."/>
            <person name="Griggs A."/>
            <person name="Gujja S."/>
            <person name="Hansen M."/>
            <person name="Heiman D."/>
            <person name="Howarth C."/>
            <person name="Larimer J."/>
            <person name="Lui A."/>
            <person name="MacDonald P.J.P."/>
            <person name="McCowen C."/>
            <person name="Montmayeur A."/>
            <person name="Murphy C."/>
            <person name="Neiman D."/>
            <person name="Pearson M."/>
            <person name="Priest M."/>
            <person name="Roberts A."/>
            <person name="Saif S."/>
            <person name="Shea T."/>
            <person name="Sisk P."/>
            <person name="Stolte C."/>
            <person name="Sykes S."/>
            <person name="Wortman J."/>
            <person name="Nusbaum C."/>
            <person name="Birren B."/>
        </authorList>
    </citation>
    <scope>NUCLEOTIDE SEQUENCE [LARGE SCALE GENOMIC DNA]</scope>
    <source>
        <strain evidence="4 5">ATCC 38327</strain>
    </source>
</reference>
<dbReference type="OrthoDB" id="5583573at2759"/>
<feature type="transmembrane region" description="Helical" evidence="2">
    <location>
        <begin position="413"/>
        <end position="433"/>
    </location>
</feature>
<dbReference type="EMBL" id="GG745369">
    <property type="protein sequence ID" value="KNE70957.1"/>
    <property type="molecule type" value="Genomic_DNA"/>
</dbReference>
<dbReference type="STRING" id="578462.A0A0L0T8A7"/>
<dbReference type="Proteomes" id="UP000054350">
    <property type="component" value="Unassembled WGS sequence"/>
</dbReference>
<feature type="region of interest" description="Disordered" evidence="1">
    <location>
        <begin position="476"/>
        <end position="505"/>
    </location>
</feature>
<dbReference type="VEuPathDB" id="FungiDB:AMAG_15221"/>
<proteinExistence type="predicted"/>
<accession>A0A0L0T8A7</accession>
<feature type="region of interest" description="Disordered" evidence="1">
    <location>
        <begin position="540"/>
        <end position="562"/>
    </location>
</feature>
<evidence type="ECO:0000313" key="5">
    <source>
        <dbReference type="Proteomes" id="UP000054350"/>
    </source>
</evidence>
<keyword evidence="5" id="KW-1185">Reference proteome</keyword>
<keyword evidence="2" id="KW-0812">Transmembrane</keyword>
<keyword evidence="3" id="KW-0732">Signal</keyword>
<evidence type="ECO:0008006" key="6">
    <source>
        <dbReference type="Google" id="ProtNLM"/>
    </source>
</evidence>
<reference evidence="5" key="2">
    <citation type="submission" date="2009-11" db="EMBL/GenBank/DDBJ databases">
        <title>The Genome Sequence of Allomyces macrogynus strain ATCC 38327.</title>
        <authorList>
            <consortium name="The Broad Institute Genome Sequencing Platform"/>
            <person name="Russ C."/>
            <person name="Cuomo C."/>
            <person name="Shea T."/>
            <person name="Young S.K."/>
            <person name="Zeng Q."/>
            <person name="Koehrsen M."/>
            <person name="Haas B."/>
            <person name="Borodovsky M."/>
            <person name="Guigo R."/>
            <person name="Alvarado L."/>
            <person name="Berlin A."/>
            <person name="Borenstein D."/>
            <person name="Chen Z."/>
            <person name="Engels R."/>
            <person name="Freedman E."/>
            <person name="Gellesch M."/>
            <person name="Goldberg J."/>
            <person name="Griggs A."/>
            <person name="Gujja S."/>
            <person name="Heiman D."/>
            <person name="Hepburn T."/>
            <person name="Howarth C."/>
            <person name="Jen D."/>
            <person name="Larson L."/>
            <person name="Lewis B."/>
            <person name="Mehta T."/>
            <person name="Park D."/>
            <person name="Pearson M."/>
            <person name="Roberts A."/>
            <person name="Saif S."/>
            <person name="Shenoy N."/>
            <person name="Sisk P."/>
            <person name="Stolte C."/>
            <person name="Sykes S."/>
            <person name="Walk T."/>
            <person name="White J."/>
            <person name="Yandava C."/>
            <person name="Burger G."/>
            <person name="Gray M.W."/>
            <person name="Holland P.W.H."/>
            <person name="King N."/>
            <person name="Lang F.B.F."/>
            <person name="Roger A.J."/>
            <person name="Ruiz-Trillo I."/>
            <person name="Lander E."/>
            <person name="Nusbaum C."/>
        </authorList>
    </citation>
    <scope>NUCLEOTIDE SEQUENCE [LARGE SCALE GENOMIC DNA]</scope>
    <source>
        <strain evidence="5">ATCC 38327</strain>
    </source>
</reference>
<feature type="signal peptide" evidence="3">
    <location>
        <begin position="1"/>
        <end position="27"/>
    </location>
</feature>
<feature type="compositionally biased region" description="Pro residues" evidence="1">
    <location>
        <begin position="444"/>
        <end position="457"/>
    </location>
</feature>
<feature type="region of interest" description="Disordered" evidence="1">
    <location>
        <begin position="443"/>
        <end position="463"/>
    </location>
</feature>
<evidence type="ECO:0000256" key="2">
    <source>
        <dbReference type="SAM" id="Phobius"/>
    </source>
</evidence>
<keyword evidence="2" id="KW-0472">Membrane</keyword>
<organism evidence="4 5">
    <name type="scientific">Allomyces macrogynus (strain ATCC 38327)</name>
    <name type="common">Allomyces javanicus var. macrogynus</name>
    <dbReference type="NCBI Taxonomy" id="578462"/>
    <lineage>
        <taxon>Eukaryota</taxon>
        <taxon>Fungi</taxon>
        <taxon>Fungi incertae sedis</taxon>
        <taxon>Blastocladiomycota</taxon>
        <taxon>Blastocladiomycetes</taxon>
        <taxon>Blastocladiales</taxon>
        <taxon>Blastocladiaceae</taxon>
        <taxon>Allomyces</taxon>
    </lineage>
</organism>
<dbReference type="InterPro" id="IPR015915">
    <property type="entry name" value="Kelch-typ_b-propeller"/>
</dbReference>
<feature type="chain" id="PRO_5005548615" description="Galactose oxidase" evidence="3">
    <location>
        <begin position="28"/>
        <end position="562"/>
    </location>
</feature>
<keyword evidence="2" id="KW-1133">Transmembrane helix</keyword>
<dbReference type="SUPFAM" id="SSF117281">
    <property type="entry name" value="Kelch motif"/>
    <property type="match status" value="1"/>
</dbReference>
<dbReference type="Gene3D" id="2.120.10.80">
    <property type="entry name" value="Kelch-type beta propeller"/>
    <property type="match status" value="1"/>
</dbReference>
<sequence>MAAALSMPRIAAVTILLLLAATAAVKGADFTMDKTKSTSGSACAVVDNRLYALGGYLATAGETKSSMAKGIYSIDLSQPFSTNDPPVTSHGVIDASVSGLVDMNAVVLGDSKILIASGTGPKDINNSTYIFNPTDNSITPGSDIKSGRYPHPSSMANAATAADKYSAVPIYGGIQEDKSHASSMLLVTSSSSSLVTSRPADLVPREFASVMRFNGSQLLVSGGFGDDYQKDSWLFNEASQTWTKAKWMMTMGRYFHRSVLYGSKPYLITVGGYSSAKPYTLVESVDLSANSPTSSAGTIVNAGDGPKSMVSGCMTLVGDTLIYLGGNSANDAGTNFGPYLPLVSLLKIETANNGLQFRWITDFKPASSSSSAKSGSGSSNGGPDSNSSASSSAAGNSDKGSVTTESSGLSTGAIIGIAISAAVVGAVAVFGVLQYRRRQQIPDAPKPVQPAPAPPAEPAQQNMYAQSQAYAQAQNAYVQPQPTWTQPQQPQQQPTWANQQPQFNGPSYVAMPVPPTPSTPTVLSEPTTLVSSTGVGYLMDPDTMQRPQSSVSGAGAGYVLHK</sequence>
<evidence type="ECO:0000313" key="4">
    <source>
        <dbReference type="EMBL" id="KNE70957.1"/>
    </source>
</evidence>
<gene>
    <name evidence="4" type="ORF">AMAG_15221</name>
</gene>
<feature type="region of interest" description="Disordered" evidence="1">
    <location>
        <begin position="366"/>
        <end position="406"/>
    </location>
</feature>
<protein>
    <recommendedName>
        <fullName evidence="6">Galactose oxidase</fullName>
    </recommendedName>
</protein>
<feature type="compositionally biased region" description="Low complexity" evidence="1">
    <location>
        <begin position="476"/>
        <end position="502"/>
    </location>
</feature>
<dbReference type="Pfam" id="PF24681">
    <property type="entry name" value="Kelch_KLHDC2_KLHL20_DRC7"/>
    <property type="match status" value="1"/>
</dbReference>
<name>A0A0L0T8A7_ALLM3</name>